<organism evidence="19 20">
    <name type="scientific">Frateuria aurantia (strain ATCC 33424 / DSM 6220 / KCTC 2777 / LMG 1558 / NBRC 3245 / NCIMB 13370)</name>
    <name type="common">Acetobacter aurantius</name>
    <dbReference type="NCBI Taxonomy" id="767434"/>
    <lineage>
        <taxon>Bacteria</taxon>
        <taxon>Pseudomonadati</taxon>
        <taxon>Pseudomonadota</taxon>
        <taxon>Gammaproteobacteria</taxon>
        <taxon>Lysobacterales</taxon>
        <taxon>Rhodanobacteraceae</taxon>
        <taxon>Frateuria</taxon>
    </lineage>
</organism>
<keyword evidence="4 15" id="KW-0227">DNA damage</keyword>
<dbReference type="InterPro" id="IPR011335">
    <property type="entry name" value="Restrct_endonuc-II-like"/>
</dbReference>
<evidence type="ECO:0000256" key="9">
    <source>
        <dbReference type="ARBA" id="ARBA00022842"/>
    </source>
</evidence>
<dbReference type="SUPFAM" id="SSF52980">
    <property type="entry name" value="Restriction endonuclease-like"/>
    <property type="match status" value="1"/>
</dbReference>
<dbReference type="InterPro" id="IPR011604">
    <property type="entry name" value="PDDEXK-like_dom_sf"/>
</dbReference>
<comment type="cofactor">
    <cofactor evidence="15">
        <name>Mg(2+)</name>
        <dbReference type="ChEBI" id="CHEBI:18420"/>
    </cofactor>
    <text evidence="15">Binds 1 Mg(2+) ion per subunit.</text>
</comment>
<dbReference type="PANTHER" id="PTHR11070:SF23">
    <property type="entry name" value="RECBCD ENZYME SUBUNIT RECB"/>
    <property type="match status" value="1"/>
</dbReference>
<feature type="domain" description="UvrD-like helicase C-terminal" evidence="18">
    <location>
        <begin position="504"/>
        <end position="773"/>
    </location>
</feature>
<evidence type="ECO:0000256" key="2">
    <source>
        <dbReference type="ARBA" id="ARBA00022723"/>
    </source>
</evidence>
<dbReference type="HAMAP" id="MF_01485">
    <property type="entry name" value="RecB"/>
    <property type="match status" value="1"/>
</dbReference>
<dbReference type="EC" id="3.1.11.5" evidence="15"/>
<dbReference type="InterPro" id="IPR014016">
    <property type="entry name" value="UvrD-like_ATP-bd"/>
</dbReference>
<comment type="subunit">
    <text evidence="15">Heterotrimer of RecB, RecC and RecD. All subunits contribute to DNA-binding. Interacts with RecA.</text>
</comment>
<dbReference type="GO" id="GO:0009338">
    <property type="term" value="C:exodeoxyribonuclease V complex"/>
    <property type="evidence" value="ECO:0007669"/>
    <property type="project" value="TreeGrafter"/>
</dbReference>
<evidence type="ECO:0000256" key="8">
    <source>
        <dbReference type="ARBA" id="ARBA00022840"/>
    </source>
</evidence>
<evidence type="ECO:0000256" key="3">
    <source>
        <dbReference type="ARBA" id="ARBA00022741"/>
    </source>
</evidence>
<keyword evidence="11 15" id="KW-0234">DNA repair</keyword>
<keyword evidence="2 15" id="KW-0479">Metal-binding</keyword>
<dbReference type="GO" id="GO:0016887">
    <property type="term" value="F:ATP hydrolysis activity"/>
    <property type="evidence" value="ECO:0007669"/>
    <property type="project" value="RHEA"/>
</dbReference>
<evidence type="ECO:0000256" key="10">
    <source>
        <dbReference type="ARBA" id="ARBA00023125"/>
    </source>
</evidence>
<dbReference type="GO" id="GO:0043138">
    <property type="term" value="F:3'-5' DNA helicase activity"/>
    <property type="evidence" value="ECO:0007669"/>
    <property type="project" value="UniProtKB-UniRule"/>
</dbReference>
<keyword evidence="12 15" id="KW-0413">Isomerase</keyword>
<dbReference type="AlphaFoldDB" id="H8L503"/>
<dbReference type="InterPro" id="IPR014017">
    <property type="entry name" value="DNA_helicase_UvrD-like_C"/>
</dbReference>
<comment type="catalytic activity">
    <reaction evidence="13 15">
        <text>Couples ATP hydrolysis with the unwinding of duplex DNA by translocating in the 3'-5' direction.</text>
        <dbReference type="EC" id="5.6.2.4"/>
    </reaction>
</comment>
<evidence type="ECO:0000256" key="5">
    <source>
        <dbReference type="ARBA" id="ARBA00022801"/>
    </source>
</evidence>
<dbReference type="Pfam" id="PF00580">
    <property type="entry name" value="UvrD-helicase"/>
    <property type="match status" value="1"/>
</dbReference>
<dbReference type="RefSeq" id="WP_014402723.1">
    <property type="nucleotide sequence ID" value="NC_017033.1"/>
</dbReference>
<keyword evidence="1 15" id="KW-0540">Nuclease</keyword>
<keyword evidence="3 15" id="KW-0547">Nucleotide-binding</keyword>
<dbReference type="GO" id="GO:0000724">
    <property type="term" value="P:double-strand break repair via homologous recombination"/>
    <property type="evidence" value="ECO:0007669"/>
    <property type="project" value="UniProtKB-UniRule"/>
</dbReference>
<keyword evidence="10 15" id="KW-0238">DNA-binding</keyword>
<evidence type="ECO:0000259" key="18">
    <source>
        <dbReference type="PROSITE" id="PS51217"/>
    </source>
</evidence>
<dbReference type="SUPFAM" id="SSF52540">
    <property type="entry name" value="P-loop containing nucleoside triphosphate hydrolases"/>
    <property type="match status" value="1"/>
</dbReference>
<feature type="active site" description="For nuclease activity" evidence="15">
    <location>
        <position position="1127"/>
    </location>
</feature>
<dbReference type="PANTHER" id="PTHR11070">
    <property type="entry name" value="UVRD / RECB / PCRA DNA HELICASE FAMILY MEMBER"/>
    <property type="match status" value="1"/>
</dbReference>
<comment type="domain">
    <text evidence="15">The N-terminal DNA-binding domain is a ssDNA-dependent ATPase and has ATP-dependent 3'-5' helicase function. This domain interacts with RecC.</text>
</comment>
<evidence type="ECO:0000256" key="14">
    <source>
        <dbReference type="ARBA" id="ARBA00048988"/>
    </source>
</evidence>
<dbReference type="GO" id="GO:0005829">
    <property type="term" value="C:cytosol"/>
    <property type="evidence" value="ECO:0007669"/>
    <property type="project" value="TreeGrafter"/>
</dbReference>
<feature type="binding site" evidence="15">
    <location>
        <position position="999"/>
    </location>
    <ligand>
        <name>Mg(2+)</name>
        <dbReference type="ChEBI" id="CHEBI:18420"/>
    </ligand>
</feature>
<evidence type="ECO:0000256" key="11">
    <source>
        <dbReference type="ARBA" id="ARBA00023204"/>
    </source>
</evidence>
<keyword evidence="8 15" id="KW-0067">ATP-binding</keyword>
<feature type="region of interest" description="Nuclease activity, interacts with RecD and RecA" evidence="15">
    <location>
        <begin position="924"/>
        <end position="1225"/>
    </location>
</feature>
<evidence type="ECO:0000256" key="13">
    <source>
        <dbReference type="ARBA" id="ARBA00034617"/>
    </source>
</evidence>
<proteinExistence type="inferred from homology"/>
<dbReference type="GO" id="GO:0008854">
    <property type="term" value="F:exodeoxyribonuclease V activity"/>
    <property type="evidence" value="ECO:0007669"/>
    <property type="project" value="UniProtKB-EC"/>
</dbReference>
<dbReference type="Gene3D" id="1.10.3170.10">
    <property type="entry name" value="Recbcd, chain B, domain 2"/>
    <property type="match status" value="1"/>
</dbReference>
<dbReference type="Proteomes" id="UP000005234">
    <property type="component" value="Chromosome"/>
</dbReference>
<keyword evidence="6 15" id="KW-0347">Helicase</keyword>
<sequence length="1225" mass="137774">MSPHSRPLALSFPLHGSRLIEASAGTGKTYTISALYLRLILGHGGEAGFATALLPPQILVVTFTDAATRELRDRIRLRLVEAARVFAGETDGDPLLHALRNDFDVDRWPACAQQLSIAAQWMDEAAVSTIHGWCQRMLREHAFDSGSLFKQELNTDPAEQLQAVIRDYWRQHSYPLAGDELDWVRRHWGDPDRLGKLLQGPLKDRQATETGEAPLQQLLQGLIKAREQALATIKQPWHAWIEPLSSFYAEAAAAGHFNGTKLGARTFEPRLARLREWLAQPQDALEVDADYFKRFTHEGLQDGCKKGVSLDLPPAVAAALDDMASLPQRLAALPGIDEAALRHAAAWVRRRFAQEQRQRAEMGFEDMLTQLDEALHGPRGEHLAEVIRQQFPVAMVDEFQDTDPVQYRIFDRIYHVAAQTTDRGLFMIGDPKQAIYAFRGADIHTYLQARRATAGRHYELDTNFRSTPAMVAAVNQLFERAEQRPQGRGAFLFRRPQDNPLPFLPVQARGRPEVWTIDSRPAPALTLWHLDSERPLSGEAYRQTMAEAAASELVRLLNQGQHGEAGFAGPEGWRSLQAQDIAVLVRDGSEARAIREAMARRGIRSVYLSDKDSVFASQEARDVLLWLKACAEPGQDRLLRAALASRSLALPLEELERLNLDELHWESRVDQFRDYHDCWQKQGVLPMLRRLIHAFRLPARLMQEAQGERRLTNLLHLAELLQQAAAEHEGEQALIRHFSECLADQAKPADEQVIRLESDEALLRVVTIHKSKGLEYPLVFLPFVASFRAVKPEGPLLLAGEVPRWIWQPAEADYARAEDDRLAEDLRLLYVALTRARHGCWLGLADRGSGKNSQLHRSAIGYLLAGGHPLAEGQRLLEWLQPLAVADQTVIEPLPEAEETRFRPATEAPFQPIWREPARAAAEAWWIASYSALRLDEGAWTEDEVATDAGDRVPDTAAMQNALDDEPLHPAEPAMASVTPGGIGMHRFPRGAASGTFLHGLLELAAESGFKAEAGLWRDAIARRCELRGLTEWIDTLTAWLEQLCRQPLPLAAGDQRALADVSTYQSELEFWIQTTHVDVRELDRLVCRHELPGLPRPALLSTQLNGMFKGFVDLCFEADGRYYLIDYKSNWLGEDETAYDQAAMQAAIAEHRYDLQYVLYTLALHRQLQLRLPDYDYDRHVGGAIYMFVRAPAAGLFQARPDRDLIEALDRLFRHLPATNEDAA</sequence>
<feature type="region of interest" description="DNA-binding and helicase activity, interacts with RecC" evidence="15">
    <location>
        <begin position="1"/>
        <end position="865"/>
    </location>
</feature>
<gene>
    <name evidence="15" type="primary">recB</name>
    <name evidence="19" type="ordered locus">Fraau_1275</name>
</gene>
<dbReference type="GO" id="GO:0005524">
    <property type="term" value="F:ATP binding"/>
    <property type="evidence" value="ECO:0007669"/>
    <property type="project" value="UniProtKB-UniRule"/>
</dbReference>
<evidence type="ECO:0000313" key="20">
    <source>
        <dbReference type="Proteomes" id="UP000005234"/>
    </source>
</evidence>
<dbReference type="InterPro" id="IPR000212">
    <property type="entry name" value="DNA_helicase_UvrD/REP"/>
</dbReference>
<dbReference type="GO" id="GO:0000287">
    <property type="term" value="F:magnesium ion binding"/>
    <property type="evidence" value="ECO:0007669"/>
    <property type="project" value="UniProtKB-UniRule"/>
</dbReference>
<reference evidence="19" key="1">
    <citation type="submission" date="2012-02" db="EMBL/GenBank/DDBJ databases">
        <title>The complete genome of Frateuria aurantia DSM 6220.</title>
        <authorList>
            <consortium name="US DOE Joint Genome Institute (JGI-PGF)"/>
            <person name="Lucas S."/>
            <person name="Copeland A."/>
            <person name="Lapidus A."/>
            <person name="Glavina del Rio T."/>
            <person name="Dalin E."/>
            <person name="Tice H."/>
            <person name="Bruce D."/>
            <person name="Goodwin L."/>
            <person name="Pitluck S."/>
            <person name="Peters L."/>
            <person name="Ovchinnikova G."/>
            <person name="Teshima H."/>
            <person name="Kyrpides N."/>
            <person name="Mavromatis K."/>
            <person name="Ivanova N."/>
            <person name="Brettin T."/>
            <person name="Detter J.C."/>
            <person name="Han C."/>
            <person name="Larimer F."/>
            <person name="Land M."/>
            <person name="Hauser L."/>
            <person name="Markowitz V."/>
            <person name="Cheng J.-F."/>
            <person name="Hugenholtz P."/>
            <person name="Woyke T."/>
            <person name="Wu D."/>
            <person name="Brambilla E."/>
            <person name="Klenk H.-P."/>
            <person name="Eisen J.A."/>
        </authorList>
    </citation>
    <scope>NUCLEOTIDE SEQUENCE</scope>
    <source>
        <strain evidence="19">DSM 6220</strain>
    </source>
</reference>
<evidence type="ECO:0000256" key="4">
    <source>
        <dbReference type="ARBA" id="ARBA00022763"/>
    </source>
</evidence>
<keyword evidence="9 15" id="KW-0460">Magnesium</keyword>
<dbReference type="STRING" id="767434.Fraau_1275"/>
<dbReference type="PROSITE" id="PS51198">
    <property type="entry name" value="UVRD_HELICASE_ATP_BIND"/>
    <property type="match status" value="1"/>
</dbReference>
<comment type="miscellaneous">
    <text evidence="15">In the RecBCD complex, RecB has a slow 3'-5' helicase, an exonuclease activity and loads RecA onto ssDNA, RecD has a fast 5'-3' helicase activity, while RecC stimulates the ATPase and processivity of the RecB helicase and contributes to recognition of the Chi site.</text>
</comment>
<feature type="binding site" evidence="16">
    <location>
        <begin position="22"/>
        <end position="29"/>
    </location>
    <ligand>
        <name>ATP</name>
        <dbReference type="ChEBI" id="CHEBI:30616"/>
    </ligand>
</feature>
<dbReference type="GO" id="GO:0003677">
    <property type="term" value="F:DNA binding"/>
    <property type="evidence" value="ECO:0007669"/>
    <property type="project" value="UniProtKB-UniRule"/>
</dbReference>
<dbReference type="Gene3D" id="3.90.320.10">
    <property type="match status" value="1"/>
</dbReference>
<accession>H8L503</accession>
<evidence type="ECO:0000259" key="17">
    <source>
        <dbReference type="PROSITE" id="PS51198"/>
    </source>
</evidence>
<dbReference type="EMBL" id="CP003350">
    <property type="protein sequence ID" value="AFC85717.1"/>
    <property type="molecule type" value="Genomic_DNA"/>
</dbReference>
<protein>
    <recommendedName>
        <fullName evidence="15">RecBCD enzyme subunit RecB</fullName>
        <ecNumber evidence="15">3.1.11.5</ecNumber>
        <ecNumber evidence="15">5.6.2.4</ecNumber>
    </recommendedName>
    <alternativeName>
        <fullName evidence="15">DNA 3'-5' helicase subunit RecB</fullName>
    </alternativeName>
    <alternativeName>
        <fullName evidence="15">Exonuclease V subunit RecB</fullName>
        <shortName evidence="15">ExoV subunit RecB</shortName>
    </alternativeName>
    <alternativeName>
        <fullName evidence="15">Helicase/nuclease RecBCD subunit RecB</fullName>
    </alternativeName>
</protein>
<evidence type="ECO:0000256" key="6">
    <source>
        <dbReference type="ARBA" id="ARBA00022806"/>
    </source>
</evidence>
<comment type="catalytic activity">
    <reaction evidence="14 15">
        <text>ATP + H2O = ADP + phosphate + H(+)</text>
        <dbReference type="Rhea" id="RHEA:13065"/>
        <dbReference type="ChEBI" id="CHEBI:15377"/>
        <dbReference type="ChEBI" id="CHEBI:15378"/>
        <dbReference type="ChEBI" id="CHEBI:30616"/>
        <dbReference type="ChEBI" id="CHEBI:43474"/>
        <dbReference type="ChEBI" id="CHEBI:456216"/>
        <dbReference type="EC" id="5.6.2.4"/>
    </reaction>
</comment>
<evidence type="ECO:0000313" key="19">
    <source>
        <dbReference type="EMBL" id="AFC85717.1"/>
    </source>
</evidence>
<evidence type="ECO:0000256" key="7">
    <source>
        <dbReference type="ARBA" id="ARBA00022839"/>
    </source>
</evidence>
<feature type="domain" description="UvrD-like helicase ATP-binding" evidence="17">
    <location>
        <begin position="1"/>
        <end position="467"/>
    </location>
</feature>
<comment type="domain">
    <text evidence="15">The C-terminal domain has nuclease activity and interacts with RecD. It interacts with RecA, facilitating its loading onto ssDNA.</text>
</comment>
<name>H8L503_FRAAD</name>
<comment type="function">
    <text evidence="15">A helicase/nuclease that prepares dsDNA breaks (DSB) for recombinational DNA repair. Binds to DSBs and unwinds DNA via a highly rapid and processive ATP-dependent bidirectional helicase activity. Unwinds dsDNA until it encounters a Chi (crossover hotspot instigator) sequence from the 3' direction. Cuts ssDNA a few nucleotides 3' to the Chi site. The properties and activities of the enzyme are changed at Chi. The Chi-altered holoenzyme produces a long 3'-ssDNA overhang and facilitates RecA-binding to the ssDNA for homologous DNA recombination and repair. Holoenzyme degrades any linearized DNA that is unable to undergo homologous recombination. In the holoenzyme this subunit contributes ATPase, 3'-5' helicase, exonuclease activity and loads RecA onto ssDNA.</text>
</comment>
<comment type="catalytic activity">
    <reaction evidence="15">
        <text>Exonucleolytic cleavage (in the presence of ATP) in either 5'- to 3'- or 3'- to 5'-direction to yield 5'-phosphooligonucleotides.</text>
        <dbReference type="EC" id="3.1.11.5"/>
    </reaction>
</comment>
<dbReference type="Pfam" id="PF12705">
    <property type="entry name" value="PDDEXK_1"/>
    <property type="match status" value="1"/>
</dbReference>
<evidence type="ECO:0000256" key="15">
    <source>
        <dbReference type="HAMAP-Rule" id="MF_01485"/>
    </source>
</evidence>
<dbReference type="eggNOG" id="COG1074">
    <property type="taxonomic scope" value="Bacteria"/>
</dbReference>
<dbReference type="Gene3D" id="3.40.50.300">
    <property type="entry name" value="P-loop containing nucleotide triphosphate hydrolases"/>
    <property type="match status" value="2"/>
</dbReference>
<dbReference type="EC" id="5.6.2.4" evidence="15"/>
<dbReference type="OrthoDB" id="9810135at2"/>
<evidence type="ECO:0000256" key="16">
    <source>
        <dbReference type="PROSITE-ProRule" id="PRU00560"/>
    </source>
</evidence>
<dbReference type="InterPro" id="IPR027417">
    <property type="entry name" value="P-loop_NTPase"/>
</dbReference>
<dbReference type="CDD" id="cd22352">
    <property type="entry name" value="RecB_C-like"/>
    <property type="match status" value="1"/>
</dbReference>
<feature type="binding site" evidence="15">
    <location>
        <position position="1127"/>
    </location>
    <ligand>
        <name>Mg(2+)</name>
        <dbReference type="ChEBI" id="CHEBI:18420"/>
    </ligand>
</feature>
<dbReference type="NCBIfam" id="TIGR00609">
    <property type="entry name" value="recB"/>
    <property type="match status" value="1"/>
</dbReference>
<keyword evidence="7 15" id="KW-0269">Exonuclease</keyword>
<evidence type="ECO:0000256" key="12">
    <source>
        <dbReference type="ARBA" id="ARBA00023235"/>
    </source>
</evidence>
<dbReference type="PROSITE" id="PS51217">
    <property type="entry name" value="UVRD_HELICASE_CTER"/>
    <property type="match status" value="1"/>
</dbReference>
<keyword evidence="20" id="KW-1185">Reference proteome</keyword>
<comment type="similarity">
    <text evidence="15">Belongs to the helicase family. UvrD subfamily.</text>
</comment>
<dbReference type="InterPro" id="IPR038726">
    <property type="entry name" value="PDDEXK_AddAB-type"/>
</dbReference>
<dbReference type="Gene3D" id="1.10.486.10">
    <property type="entry name" value="PCRA, domain 4"/>
    <property type="match status" value="1"/>
</dbReference>
<dbReference type="HOGENOM" id="CLU_001114_6_0_6"/>
<keyword evidence="5 15" id="KW-0378">Hydrolase</keyword>
<evidence type="ECO:0000256" key="1">
    <source>
        <dbReference type="ARBA" id="ARBA00022722"/>
    </source>
</evidence>
<feature type="binding site" evidence="15">
    <location>
        <position position="1114"/>
    </location>
    <ligand>
        <name>Mg(2+)</name>
        <dbReference type="ChEBI" id="CHEBI:18420"/>
    </ligand>
</feature>
<dbReference type="KEGG" id="fau:Fraau_1275"/>
<dbReference type="InterPro" id="IPR004586">
    <property type="entry name" value="RecB"/>
</dbReference>
<dbReference type="Pfam" id="PF13361">
    <property type="entry name" value="UvrD_C"/>
    <property type="match status" value="2"/>
</dbReference>